<dbReference type="EMBL" id="BGPR01003139">
    <property type="protein sequence ID" value="GBM84177.1"/>
    <property type="molecule type" value="Genomic_DNA"/>
</dbReference>
<protein>
    <submittedName>
        <fullName evidence="1">Uncharacterized protein</fullName>
    </submittedName>
</protein>
<reference evidence="1 2" key="1">
    <citation type="journal article" date="2019" name="Sci. Rep.">
        <title>Orb-weaving spider Araneus ventricosus genome elucidates the spidroin gene catalogue.</title>
        <authorList>
            <person name="Kono N."/>
            <person name="Nakamura H."/>
            <person name="Ohtoshi R."/>
            <person name="Moran D.A.P."/>
            <person name="Shinohara A."/>
            <person name="Yoshida Y."/>
            <person name="Fujiwara M."/>
            <person name="Mori M."/>
            <person name="Tomita M."/>
            <person name="Arakawa K."/>
        </authorList>
    </citation>
    <scope>NUCLEOTIDE SEQUENCE [LARGE SCALE GENOMIC DNA]</scope>
</reference>
<dbReference type="Proteomes" id="UP000499080">
    <property type="component" value="Unassembled WGS sequence"/>
</dbReference>
<accession>A0A4Y2J211</accession>
<sequence>MPITHLFHTMILRYADRDIAYLLSCVARWTLQASHIPTTWLLVHRSSFFRINPYTHNKQNGDMGHVGHYRRGTWPDEPTCPGAV</sequence>
<organism evidence="1 2">
    <name type="scientific">Araneus ventricosus</name>
    <name type="common">Orbweaver spider</name>
    <name type="synonym">Epeira ventricosa</name>
    <dbReference type="NCBI Taxonomy" id="182803"/>
    <lineage>
        <taxon>Eukaryota</taxon>
        <taxon>Metazoa</taxon>
        <taxon>Ecdysozoa</taxon>
        <taxon>Arthropoda</taxon>
        <taxon>Chelicerata</taxon>
        <taxon>Arachnida</taxon>
        <taxon>Araneae</taxon>
        <taxon>Araneomorphae</taxon>
        <taxon>Entelegynae</taxon>
        <taxon>Araneoidea</taxon>
        <taxon>Araneidae</taxon>
        <taxon>Araneus</taxon>
    </lineage>
</organism>
<dbReference type="AlphaFoldDB" id="A0A4Y2J211"/>
<evidence type="ECO:0000313" key="1">
    <source>
        <dbReference type="EMBL" id="GBM84177.1"/>
    </source>
</evidence>
<proteinExistence type="predicted"/>
<evidence type="ECO:0000313" key="2">
    <source>
        <dbReference type="Proteomes" id="UP000499080"/>
    </source>
</evidence>
<name>A0A4Y2J211_ARAVE</name>
<comment type="caution">
    <text evidence="1">The sequence shown here is derived from an EMBL/GenBank/DDBJ whole genome shotgun (WGS) entry which is preliminary data.</text>
</comment>
<keyword evidence="2" id="KW-1185">Reference proteome</keyword>
<gene>
    <name evidence="1" type="ORF">AVEN_61027_1</name>
</gene>